<comment type="similarity">
    <text evidence="1 4">Belongs to the aldehyde dehydrogenase family.</text>
</comment>
<feature type="domain" description="Aldehyde dehydrogenase" evidence="5">
    <location>
        <begin position="58"/>
        <end position="518"/>
    </location>
</feature>
<evidence type="ECO:0000256" key="3">
    <source>
        <dbReference type="PROSITE-ProRule" id="PRU10007"/>
    </source>
</evidence>
<gene>
    <name evidence="6" type="ORF">GTHE00462_LOCUS33351</name>
</gene>
<dbReference type="InterPro" id="IPR016163">
    <property type="entry name" value="Ald_DH_C"/>
</dbReference>
<dbReference type="InterPro" id="IPR016160">
    <property type="entry name" value="Ald_DH_CS_CYS"/>
</dbReference>
<feature type="active site" evidence="3">
    <location>
        <position position="289"/>
    </location>
</feature>
<dbReference type="FunFam" id="3.40.605.10:FF:000007">
    <property type="entry name" value="NAD/NADP-dependent betaine aldehyde dehydrogenase"/>
    <property type="match status" value="1"/>
</dbReference>
<dbReference type="InterPro" id="IPR015590">
    <property type="entry name" value="Aldehyde_DH_dom"/>
</dbReference>
<dbReference type="Gene3D" id="3.40.605.10">
    <property type="entry name" value="Aldehyde Dehydrogenase, Chain A, domain 1"/>
    <property type="match status" value="1"/>
</dbReference>
<dbReference type="AlphaFoldDB" id="A0A7S4PCW0"/>
<evidence type="ECO:0000256" key="2">
    <source>
        <dbReference type="ARBA" id="ARBA00023002"/>
    </source>
</evidence>
<dbReference type="EMBL" id="HBKN01042620">
    <property type="protein sequence ID" value="CAE2331261.1"/>
    <property type="molecule type" value="Transcribed_RNA"/>
</dbReference>
<dbReference type="PROSITE" id="PS00687">
    <property type="entry name" value="ALDEHYDE_DEHYDR_GLU"/>
    <property type="match status" value="1"/>
</dbReference>
<keyword evidence="2 4" id="KW-0560">Oxidoreductase</keyword>
<reference evidence="6" key="1">
    <citation type="submission" date="2021-01" db="EMBL/GenBank/DDBJ databases">
        <authorList>
            <person name="Corre E."/>
            <person name="Pelletier E."/>
            <person name="Niang G."/>
            <person name="Scheremetjew M."/>
            <person name="Finn R."/>
            <person name="Kale V."/>
            <person name="Holt S."/>
            <person name="Cochrane G."/>
            <person name="Meng A."/>
            <person name="Brown T."/>
            <person name="Cohen L."/>
        </authorList>
    </citation>
    <scope>NUCLEOTIDE SEQUENCE</scope>
    <source>
        <strain evidence="6">CCMP 2712</strain>
    </source>
</reference>
<dbReference type="SUPFAM" id="SSF53720">
    <property type="entry name" value="ALDH-like"/>
    <property type="match status" value="1"/>
</dbReference>
<evidence type="ECO:0000256" key="1">
    <source>
        <dbReference type="ARBA" id="ARBA00009986"/>
    </source>
</evidence>
<evidence type="ECO:0000256" key="4">
    <source>
        <dbReference type="RuleBase" id="RU003345"/>
    </source>
</evidence>
<dbReference type="NCBIfam" id="NF009725">
    <property type="entry name" value="PRK13252.1"/>
    <property type="match status" value="1"/>
</dbReference>
<protein>
    <recommendedName>
        <fullName evidence="5">Aldehyde dehydrogenase domain-containing protein</fullName>
    </recommendedName>
</protein>
<dbReference type="InterPro" id="IPR029510">
    <property type="entry name" value="Ald_DH_CS_GLU"/>
</dbReference>
<evidence type="ECO:0000313" key="6">
    <source>
        <dbReference type="EMBL" id="CAE2331261.1"/>
    </source>
</evidence>
<dbReference type="InterPro" id="IPR016161">
    <property type="entry name" value="Ald_DH/histidinol_DH"/>
</dbReference>
<proteinExistence type="inferred from homology"/>
<name>A0A7S4PCW0_GUITH</name>
<sequence length="531" mass="57833">MIGRSRLQPLLLRKLPSLHARANSILVNVECSGMNISFPDVLPHWVGGKKVFPNPGTKLMPKVYPATSEVICKVPVADEGFVDYAVEIAREGFKVWSRMSGNERGRILANAGKMLLDAHPELARLEVLDTGKPLSESVSDTSGADSVQFFSGLASTVCVSGSYIPLGSKAFGYTRREPLGVCVGIGAWNYPNQIALWKSAPALACGNSVILKPSELTPLTALRIAEIYSEAGVPPGVFNVVHGDHTTGSLLAGHKGVRKVSLTDRQGSVPTGKKIMERAATTLKTISLELGGKSPMIVFNDANIDNAVRGAMMANFYCQGEVCSNGTRLLVQESIKDDFMHRFCELTNRIRIGDPMKESTQFGALITENHMKKVRSYIDEAKSQGCHPVLDRSVVTDLHSSIRNGFFLGPVIFEKCTKDSRLLKEEIFGPVACVQTFKTEEEAIEMANGTDFGLAAAVFTNDIQRAHRVVDQLDAGTCWINEYNLSPPELPFGGRKESGFGKEGGVEAVSYYSQIKSVYVAMSNVWCPYDE</sequence>
<evidence type="ECO:0000259" key="5">
    <source>
        <dbReference type="Pfam" id="PF00171"/>
    </source>
</evidence>
<dbReference type="FunFam" id="3.40.309.10:FF:000012">
    <property type="entry name" value="Betaine aldehyde dehydrogenase"/>
    <property type="match status" value="1"/>
</dbReference>
<dbReference type="Gene3D" id="3.40.309.10">
    <property type="entry name" value="Aldehyde Dehydrogenase, Chain A, domain 2"/>
    <property type="match status" value="1"/>
</dbReference>
<dbReference type="PROSITE" id="PS00070">
    <property type="entry name" value="ALDEHYDE_DEHYDR_CYS"/>
    <property type="match status" value="1"/>
</dbReference>
<organism evidence="6">
    <name type="scientific">Guillardia theta</name>
    <name type="common">Cryptophyte</name>
    <name type="synonym">Cryptomonas phi</name>
    <dbReference type="NCBI Taxonomy" id="55529"/>
    <lineage>
        <taxon>Eukaryota</taxon>
        <taxon>Cryptophyceae</taxon>
        <taxon>Pyrenomonadales</taxon>
        <taxon>Geminigeraceae</taxon>
        <taxon>Guillardia</taxon>
    </lineage>
</organism>
<dbReference type="GO" id="GO:0016620">
    <property type="term" value="F:oxidoreductase activity, acting on the aldehyde or oxo group of donors, NAD or NADP as acceptor"/>
    <property type="evidence" value="ECO:0007669"/>
    <property type="project" value="InterPro"/>
</dbReference>
<dbReference type="PANTHER" id="PTHR11699">
    <property type="entry name" value="ALDEHYDE DEHYDROGENASE-RELATED"/>
    <property type="match status" value="1"/>
</dbReference>
<dbReference type="InterPro" id="IPR016162">
    <property type="entry name" value="Ald_DH_N"/>
</dbReference>
<accession>A0A7S4PCW0</accession>
<dbReference type="Pfam" id="PF00171">
    <property type="entry name" value="Aldedh"/>
    <property type="match status" value="1"/>
</dbReference>